<dbReference type="InParanoid" id="L9KQI8"/>
<reference evidence="3" key="2">
    <citation type="journal article" date="2013" name="Nat. Commun.">
        <title>Genome of the Chinese tree shrew.</title>
        <authorList>
            <person name="Fan Y."/>
            <person name="Huang Z.Y."/>
            <person name="Cao C.C."/>
            <person name="Chen C.S."/>
            <person name="Chen Y.X."/>
            <person name="Fan D.D."/>
            <person name="He J."/>
            <person name="Hou H.L."/>
            <person name="Hu L."/>
            <person name="Hu X.T."/>
            <person name="Jiang X.T."/>
            <person name="Lai R."/>
            <person name="Lang Y.S."/>
            <person name="Liang B."/>
            <person name="Liao S.G."/>
            <person name="Mu D."/>
            <person name="Ma Y.Y."/>
            <person name="Niu Y.Y."/>
            <person name="Sun X.Q."/>
            <person name="Xia J.Q."/>
            <person name="Xiao J."/>
            <person name="Xiong Z.Q."/>
            <person name="Xu L."/>
            <person name="Yang L."/>
            <person name="Zhang Y."/>
            <person name="Zhao W."/>
            <person name="Zhao X.D."/>
            <person name="Zheng Y.T."/>
            <person name="Zhou J.M."/>
            <person name="Zhu Y.B."/>
            <person name="Zhang G.J."/>
            <person name="Wang J."/>
            <person name="Yao Y.G."/>
        </authorList>
    </citation>
    <scope>NUCLEOTIDE SEQUENCE [LARGE SCALE GENOMIC DNA]</scope>
</reference>
<feature type="compositionally biased region" description="Basic and acidic residues" evidence="1">
    <location>
        <begin position="40"/>
        <end position="49"/>
    </location>
</feature>
<name>L9KQI8_TUPCH</name>
<evidence type="ECO:0000256" key="1">
    <source>
        <dbReference type="SAM" id="MobiDB-lite"/>
    </source>
</evidence>
<feature type="region of interest" description="Disordered" evidence="1">
    <location>
        <begin position="16"/>
        <end position="49"/>
    </location>
</feature>
<protein>
    <submittedName>
        <fullName evidence="2">Solute carrier family 45 member 4</fullName>
    </submittedName>
</protein>
<organism evidence="2 3">
    <name type="scientific">Tupaia chinensis</name>
    <name type="common">Chinese tree shrew</name>
    <name type="synonym">Tupaia belangeri chinensis</name>
    <dbReference type="NCBI Taxonomy" id="246437"/>
    <lineage>
        <taxon>Eukaryota</taxon>
        <taxon>Metazoa</taxon>
        <taxon>Chordata</taxon>
        <taxon>Craniata</taxon>
        <taxon>Vertebrata</taxon>
        <taxon>Euteleostomi</taxon>
        <taxon>Mammalia</taxon>
        <taxon>Eutheria</taxon>
        <taxon>Euarchontoglires</taxon>
        <taxon>Scandentia</taxon>
        <taxon>Tupaiidae</taxon>
        <taxon>Tupaia</taxon>
    </lineage>
</organism>
<dbReference type="Proteomes" id="UP000011518">
    <property type="component" value="Unassembled WGS sequence"/>
</dbReference>
<dbReference type="AlphaFoldDB" id="L9KQI8"/>
<evidence type="ECO:0000313" key="3">
    <source>
        <dbReference type="Proteomes" id="UP000011518"/>
    </source>
</evidence>
<reference evidence="3" key="1">
    <citation type="submission" date="2012-07" db="EMBL/GenBank/DDBJ databases">
        <title>Genome of the Chinese tree shrew, a rising model animal genetically related to primates.</title>
        <authorList>
            <person name="Zhang G."/>
            <person name="Fan Y."/>
            <person name="Yao Y."/>
            <person name="Huang Z."/>
        </authorList>
    </citation>
    <scope>NUCLEOTIDE SEQUENCE [LARGE SCALE GENOMIC DNA]</scope>
</reference>
<gene>
    <name evidence="2" type="ORF">TREES_T100016075</name>
</gene>
<proteinExistence type="predicted"/>
<evidence type="ECO:0000313" key="2">
    <source>
        <dbReference type="EMBL" id="ELW63447.1"/>
    </source>
</evidence>
<sequence length="186" mass="19477">MGSVSAAAVGAASKPLCSKSHNRSTSSVKMMKLKPGASEAETRDETISEGSIDRIPTRLWVMHGAVMFGREFCYAMETALVTPILLQIGLVGAILGCAPGIAGFDDVALGLGPEPESRVLACNMQPLPRGPRHTVTCPGVEGVAHRVLEVAEWQVFAAVLGLRAAEIGRAEPSRSGTLSECLVLPV</sequence>
<accession>L9KQI8</accession>
<dbReference type="EMBL" id="KB320776">
    <property type="protein sequence ID" value="ELW63447.1"/>
    <property type="molecule type" value="Genomic_DNA"/>
</dbReference>
<keyword evidence="3" id="KW-1185">Reference proteome</keyword>